<dbReference type="Proteomes" id="UP001177023">
    <property type="component" value="Unassembled WGS sequence"/>
</dbReference>
<evidence type="ECO:0000256" key="1">
    <source>
        <dbReference type="SAM" id="MobiDB-lite"/>
    </source>
</evidence>
<gene>
    <name evidence="2" type="ORF">MSPICULIGERA_LOCUS15474</name>
</gene>
<feature type="region of interest" description="Disordered" evidence="1">
    <location>
        <begin position="17"/>
        <end position="56"/>
    </location>
</feature>
<keyword evidence="3" id="KW-1185">Reference proteome</keyword>
<sequence>MAIRSLSGLVKKEVKHTLAARAREQDDDGTGNEDNPAETTSVKPKPEDDPPAPKTVDPAVQWLLTEKQIDVNGNELCKIKTLEIEMSVFTQVALKCEDNPQRQCQTGWDNQVESVYVATGQACYVLYTELECAGHDMKINRRKVIDKRTENLHDNNLARRHSSIRVCNEFERFHD</sequence>
<proteinExistence type="predicted"/>
<protein>
    <submittedName>
        <fullName evidence="2">Uncharacterized protein</fullName>
    </submittedName>
</protein>
<dbReference type="AlphaFoldDB" id="A0AA36CXJ3"/>
<feature type="non-terminal residue" evidence="2">
    <location>
        <position position="175"/>
    </location>
</feature>
<accession>A0AA36CXJ3</accession>
<dbReference type="EMBL" id="CATQJA010002648">
    <property type="protein sequence ID" value="CAJ0577196.1"/>
    <property type="molecule type" value="Genomic_DNA"/>
</dbReference>
<comment type="caution">
    <text evidence="2">The sequence shown here is derived from an EMBL/GenBank/DDBJ whole genome shotgun (WGS) entry which is preliminary data.</text>
</comment>
<dbReference type="Gene3D" id="2.60.20.10">
    <property type="entry name" value="Crystallins"/>
    <property type="match status" value="1"/>
</dbReference>
<evidence type="ECO:0000313" key="2">
    <source>
        <dbReference type="EMBL" id="CAJ0577196.1"/>
    </source>
</evidence>
<evidence type="ECO:0000313" key="3">
    <source>
        <dbReference type="Proteomes" id="UP001177023"/>
    </source>
</evidence>
<name>A0AA36CXJ3_9BILA</name>
<reference evidence="2" key="1">
    <citation type="submission" date="2023-06" db="EMBL/GenBank/DDBJ databases">
        <authorList>
            <person name="Delattre M."/>
        </authorList>
    </citation>
    <scope>NUCLEOTIDE SEQUENCE</scope>
    <source>
        <strain evidence="2">AF72</strain>
    </source>
</reference>
<organism evidence="2 3">
    <name type="scientific">Mesorhabditis spiculigera</name>
    <dbReference type="NCBI Taxonomy" id="96644"/>
    <lineage>
        <taxon>Eukaryota</taxon>
        <taxon>Metazoa</taxon>
        <taxon>Ecdysozoa</taxon>
        <taxon>Nematoda</taxon>
        <taxon>Chromadorea</taxon>
        <taxon>Rhabditida</taxon>
        <taxon>Rhabditina</taxon>
        <taxon>Rhabditomorpha</taxon>
        <taxon>Rhabditoidea</taxon>
        <taxon>Rhabditidae</taxon>
        <taxon>Mesorhabditinae</taxon>
        <taxon>Mesorhabditis</taxon>
    </lineage>
</organism>